<organism evidence="1 2">
    <name type="scientific">Mucilaginibacter terrenus</name>
    <dbReference type="NCBI Taxonomy" id="2482727"/>
    <lineage>
        <taxon>Bacteria</taxon>
        <taxon>Pseudomonadati</taxon>
        <taxon>Bacteroidota</taxon>
        <taxon>Sphingobacteriia</taxon>
        <taxon>Sphingobacteriales</taxon>
        <taxon>Sphingobacteriaceae</taxon>
        <taxon>Mucilaginibacter</taxon>
    </lineage>
</organism>
<dbReference type="Proteomes" id="UP000260823">
    <property type="component" value="Unassembled WGS sequence"/>
</dbReference>
<evidence type="ECO:0000313" key="1">
    <source>
        <dbReference type="EMBL" id="RFZ83099.1"/>
    </source>
</evidence>
<gene>
    <name evidence="1" type="ORF">DYU05_13195</name>
</gene>
<dbReference type="Gene3D" id="3.40.50.150">
    <property type="entry name" value="Vaccinia Virus protein VP39"/>
    <property type="match status" value="1"/>
</dbReference>
<dbReference type="PANTHER" id="PTHR40036">
    <property type="entry name" value="MACROCIN O-METHYLTRANSFERASE"/>
    <property type="match status" value="1"/>
</dbReference>
<dbReference type="Pfam" id="PF05711">
    <property type="entry name" value="TylF"/>
    <property type="match status" value="1"/>
</dbReference>
<comment type="caution">
    <text evidence="1">The sequence shown here is derived from an EMBL/GenBank/DDBJ whole genome shotgun (WGS) entry which is preliminary data.</text>
</comment>
<dbReference type="AlphaFoldDB" id="A0A3E2NQ06"/>
<dbReference type="SUPFAM" id="SSF53335">
    <property type="entry name" value="S-adenosyl-L-methionine-dependent methyltransferases"/>
    <property type="match status" value="1"/>
</dbReference>
<proteinExistence type="predicted"/>
<accession>A0A3E2NQ06</accession>
<dbReference type="InterPro" id="IPR029063">
    <property type="entry name" value="SAM-dependent_MTases_sf"/>
</dbReference>
<sequence length="239" mass="27353">MDNYFLVKKPYAVNEKKRSALIEFVNKGLRFMQTGYQVKQLDTNIDMNTPEQRINYYHLLDSVIFNGVPGDVVELGCFTGQCALIFQKVIELNASDKQLHLYDSFFASFKVKGSVEEELKANFNKAKLKQPIVHKGDFKTTLPDELPAEIAFVHIDCGFGGDKIEHKAVMLHCFESIYPRMPKNSVCIMMDYFDASTGVEGLDINPGVKMAYDEFFADKPEKIVCLWGNQYNHAYFRKV</sequence>
<protein>
    <recommendedName>
        <fullName evidence="3">Class I SAM-dependent methyltransferase</fullName>
    </recommendedName>
</protein>
<evidence type="ECO:0008006" key="3">
    <source>
        <dbReference type="Google" id="ProtNLM"/>
    </source>
</evidence>
<keyword evidence="2" id="KW-1185">Reference proteome</keyword>
<dbReference type="InterPro" id="IPR008884">
    <property type="entry name" value="TylF_MeTrfase"/>
</dbReference>
<name>A0A3E2NQ06_9SPHI</name>
<dbReference type="OrthoDB" id="9811332at2"/>
<dbReference type="PANTHER" id="PTHR40036:SF1">
    <property type="entry name" value="MACROCIN O-METHYLTRANSFERASE"/>
    <property type="match status" value="1"/>
</dbReference>
<dbReference type="EMBL" id="QWDE01000002">
    <property type="protein sequence ID" value="RFZ83099.1"/>
    <property type="molecule type" value="Genomic_DNA"/>
</dbReference>
<reference evidence="1 2" key="1">
    <citation type="submission" date="2018-08" db="EMBL/GenBank/DDBJ databases">
        <title>Mucilaginibacter terrae sp. nov., isolated from manganese diggings.</title>
        <authorList>
            <person name="Huang Y."/>
            <person name="Zhou Z."/>
        </authorList>
    </citation>
    <scope>NUCLEOTIDE SEQUENCE [LARGE SCALE GENOMIC DNA]</scope>
    <source>
        <strain evidence="1 2">ZH6</strain>
    </source>
</reference>
<evidence type="ECO:0000313" key="2">
    <source>
        <dbReference type="Proteomes" id="UP000260823"/>
    </source>
</evidence>